<dbReference type="Gene3D" id="3.40.462.20">
    <property type="match status" value="1"/>
</dbReference>
<dbReference type="OrthoDB" id="415825at2759"/>
<proteinExistence type="predicted"/>
<dbReference type="EMBL" id="JAAAHY010001506">
    <property type="protein sequence ID" value="KAF9948620.1"/>
    <property type="molecule type" value="Genomic_DNA"/>
</dbReference>
<accession>A0A9P6IV82</accession>
<protein>
    <submittedName>
        <fullName evidence="1">Uncharacterized protein</fullName>
    </submittedName>
</protein>
<feature type="non-terminal residue" evidence="1">
    <location>
        <position position="1"/>
    </location>
</feature>
<reference evidence="1" key="1">
    <citation type="journal article" date="2020" name="Fungal Divers.">
        <title>Resolving the Mortierellaceae phylogeny through synthesis of multi-gene phylogenetics and phylogenomics.</title>
        <authorList>
            <person name="Vandepol N."/>
            <person name="Liber J."/>
            <person name="Desiro A."/>
            <person name="Na H."/>
            <person name="Kennedy M."/>
            <person name="Barry K."/>
            <person name="Grigoriev I.V."/>
            <person name="Miller A.N."/>
            <person name="O'Donnell K."/>
            <person name="Stajich J.E."/>
            <person name="Bonito G."/>
        </authorList>
    </citation>
    <scope>NUCLEOTIDE SEQUENCE</scope>
    <source>
        <strain evidence="1">CK1249</strain>
    </source>
</reference>
<dbReference type="Proteomes" id="UP000738359">
    <property type="component" value="Unassembled WGS sequence"/>
</dbReference>
<sequence>RNGDAAWDAKNKAWLDETMEAIKPWTLGYYANELRPKQVQDRDYWRKCYEEETYKTLAVTKSRWDPENIFKSL</sequence>
<dbReference type="AlphaFoldDB" id="A0A9P6IV82"/>
<evidence type="ECO:0000313" key="1">
    <source>
        <dbReference type="EMBL" id="KAF9948620.1"/>
    </source>
</evidence>
<gene>
    <name evidence="1" type="ORF">BGZ70_002142</name>
</gene>
<dbReference type="InterPro" id="IPR016169">
    <property type="entry name" value="FAD-bd_PCMH_sub2"/>
</dbReference>
<keyword evidence="2" id="KW-1185">Reference proteome</keyword>
<organism evidence="1 2">
    <name type="scientific">Mortierella alpina</name>
    <name type="common">Oleaginous fungus</name>
    <name type="synonym">Mortierella renispora</name>
    <dbReference type="NCBI Taxonomy" id="64518"/>
    <lineage>
        <taxon>Eukaryota</taxon>
        <taxon>Fungi</taxon>
        <taxon>Fungi incertae sedis</taxon>
        <taxon>Mucoromycota</taxon>
        <taxon>Mortierellomycotina</taxon>
        <taxon>Mortierellomycetes</taxon>
        <taxon>Mortierellales</taxon>
        <taxon>Mortierellaceae</taxon>
        <taxon>Mortierella</taxon>
    </lineage>
</organism>
<dbReference type="Gene3D" id="3.30.465.10">
    <property type="match status" value="1"/>
</dbReference>
<name>A0A9P6IV82_MORAP</name>
<evidence type="ECO:0000313" key="2">
    <source>
        <dbReference type="Proteomes" id="UP000738359"/>
    </source>
</evidence>
<comment type="caution">
    <text evidence="1">The sequence shown here is derived from an EMBL/GenBank/DDBJ whole genome shotgun (WGS) entry which is preliminary data.</text>
</comment>